<dbReference type="Proteomes" id="UP000093336">
    <property type="component" value="Unassembled WGS sequence"/>
</dbReference>
<dbReference type="OrthoDB" id="5651190at2"/>
<dbReference type="PATRIC" id="fig|455.5.peg.2393"/>
<dbReference type="STRING" id="455.Ljam_2274"/>
<feature type="chain" id="PRO_5006914120" description="Outer membrane lipoprotein" evidence="1">
    <location>
        <begin position="21"/>
        <end position="122"/>
    </location>
</feature>
<dbReference type="RefSeq" id="WP_058450136.1">
    <property type="nucleotide sequence ID" value="NZ_CAAAJF010000013.1"/>
</dbReference>
<keyword evidence="1" id="KW-0732">Signal</keyword>
<dbReference type="EMBL" id="LYOZ01000045">
    <property type="protein sequence ID" value="OCH97357.1"/>
    <property type="molecule type" value="Genomic_DNA"/>
</dbReference>
<sequence length="122" mass="12937">MKKLFYALGVVLCLVLGACSKDVPPGDYDVNEVGKLKKVASGVIISKRPVKFHSQAATGSSNKAPGSEYLDGGHGYVYVIKLNSGAIVSVAQAEDLNLKVKQKVLVVYGKTTRILPDSSTNL</sequence>
<keyword evidence="5" id="KW-1185">Reference proteome</keyword>
<reference evidence="2 4" key="1">
    <citation type="submission" date="2015-11" db="EMBL/GenBank/DDBJ databases">
        <title>Genomic analysis of 38 Legionella species identifies large and diverse effector repertoires.</title>
        <authorList>
            <person name="Burstein D."/>
            <person name="Amaro F."/>
            <person name="Zusman T."/>
            <person name="Lifshitz Z."/>
            <person name="Cohen O."/>
            <person name="Gilbert J.A."/>
            <person name="Pupko T."/>
            <person name="Shuman H.A."/>
            <person name="Segal G."/>
        </authorList>
    </citation>
    <scope>NUCLEOTIDE SEQUENCE [LARGE SCALE GENOMIC DNA]</scope>
    <source>
        <strain evidence="2 4">JA-26-G1-E2</strain>
    </source>
</reference>
<dbReference type="AlphaFoldDB" id="A0A0W0UJX4"/>
<protein>
    <recommendedName>
        <fullName evidence="6">Outer membrane lipoprotein</fullName>
    </recommendedName>
</protein>
<dbReference type="PROSITE" id="PS51257">
    <property type="entry name" value="PROKAR_LIPOPROTEIN"/>
    <property type="match status" value="1"/>
</dbReference>
<evidence type="ECO:0000313" key="3">
    <source>
        <dbReference type="EMBL" id="OCH97357.1"/>
    </source>
</evidence>
<gene>
    <name evidence="3" type="ORF">A8135_03635</name>
    <name evidence="2" type="ORF">Ljam_2274</name>
</gene>
<evidence type="ECO:0000313" key="4">
    <source>
        <dbReference type="Proteomes" id="UP000054715"/>
    </source>
</evidence>
<evidence type="ECO:0000313" key="5">
    <source>
        <dbReference type="Proteomes" id="UP000093336"/>
    </source>
</evidence>
<organism evidence="2 4">
    <name type="scientific">Legionella jamestowniensis</name>
    <dbReference type="NCBI Taxonomy" id="455"/>
    <lineage>
        <taxon>Bacteria</taxon>
        <taxon>Pseudomonadati</taxon>
        <taxon>Pseudomonadota</taxon>
        <taxon>Gammaproteobacteria</taxon>
        <taxon>Legionellales</taxon>
        <taxon>Legionellaceae</taxon>
        <taxon>Legionella</taxon>
    </lineage>
</organism>
<comment type="caution">
    <text evidence="2">The sequence shown here is derived from an EMBL/GenBank/DDBJ whole genome shotgun (WGS) entry which is preliminary data.</text>
</comment>
<evidence type="ECO:0000256" key="1">
    <source>
        <dbReference type="SAM" id="SignalP"/>
    </source>
</evidence>
<dbReference type="Proteomes" id="UP000054715">
    <property type="component" value="Unassembled WGS sequence"/>
</dbReference>
<name>A0A0W0UJX4_9GAMM</name>
<feature type="signal peptide" evidence="1">
    <location>
        <begin position="1"/>
        <end position="20"/>
    </location>
</feature>
<dbReference type="EMBL" id="LNYG01000013">
    <property type="protein sequence ID" value="KTD08079.1"/>
    <property type="molecule type" value="Genomic_DNA"/>
</dbReference>
<evidence type="ECO:0008006" key="6">
    <source>
        <dbReference type="Google" id="ProtNLM"/>
    </source>
</evidence>
<reference evidence="3 5" key="2">
    <citation type="submission" date="2016-05" db="EMBL/GenBank/DDBJ databases">
        <authorList>
            <person name="Prochazka B."/>
            <person name="Indra A."/>
            <person name="Hasenberger P."/>
            <person name="Blaschitz M."/>
            <person name="Wagner L."/>
            <person name="Wewalka G."/>
            <person name="Sorschag S."/>
            <person name="Schmid D."/>
            <person name="Ruppitsch W."/>
        </authorList>
    </citation>
    <scope>NUCLEOTIDE SEQUENCE [LARGE SCALE GENOMIC DNA]</scope>
    <source>
        <strain evidence="3 5">974010_12</strain>
    </source>
</reference>
<evidence type="ECO:0000313" key="2">
    <source>
        <dbReference type="EMBL" id="KTD08079.1"/>
    </source>
</evidence>
<proteinExistence type="predicted"/>
<accession>A0A0W0UJX4</accession>